<dbReference type="NCBIfam" id="NF003671">
    <property type="entry name" value="PRK05294.1"/>
    <property type="match status" value="1"/>
</dbReference>
<dbReference type="InterPro" id="IPR011761">
    <property type="entry name" value="ATP-grasp"/>
</dbReference>
<dbReference type="InterPro" id="IPR033937">
    <property type="entry name" value="MGS_CPS_CarB"/>
</dbReference>
<dbReference type="UniPathway" id="UPA00068">
    <property type="reaction ID" value="UER00171"/>
</dbReference>
<reference evidence="26" key="1">
    <citation type="journal article" date="2014" name="Genome Biol. Evol.">
        <title>Pangenome evidence for extensive interdomain horizontal transfer affecting lineage core and shell genes in uncultured planktonic thaumarchaeota and euryarchaeota.</title>
        <authorList>
            <person name="Deschamps P."/>
            <person name="Zivanovic Y."/>
            <person name="Moreira D."/>
            <person name="Rodriguez-Valera F."/>
            <person name="Lopez-Garcia P."/>
        </authorList>
    </citation>
    <scope>NUCLEOTIDE SEQUENCE</scope>
</reference>
<dbReference type="AlphaFoldDB" id="A0A075FN57"/>
<dbReference type="GO" id="GO:0004088">
    <property type="term" value="F:carbamoyl-phosphate synthase (glutamine-hydrolyzing) activity"/>
    <property type="evidence" value="ECO:0007669"/>
    <property type="project" value="UniProtKB-EC"/>
</dbReference>
<dbReference type="GO" id="GO:0006526">
    <property type="term" value="P:L-arginine biosynthetic process"/>
    <property type="evidence" value="ECO:0007669"/>
    <property type="project" value="UniProtKB-UniPathway"/>
</dbReference>
<dbReference type="GO" id="GO:0005524">
    <property type="term" value="F:ATP binding"/>
    <property type="evidence" value="ECO:0007669"/>
    <property type="project" value="UniProtKB-UniRule"/>
</dbReference>
<dbReference type="InterPro" id="IPR005479">
    <property type="entry name" value="CPAse_ATP-bd"/>
</dbReference>
<evidence type="ECO:0000256" key="18">
    <source>
        <dbReference type="ARBA" id="ARBA00048816"/>
    </source>
</evidence>
<feature type="domain" description="ATP-grasp" evidence="24">
    <location>
        <begin position="727"/>
        <end position="917"/>
    </location>
</feature>
<dbReference type="FunFam" id="3.30.470.20:FF:000001">
    <property type="entry name" value="Carbamoyl-phosphate synthase large chain"/>
    <property type="match status" value="1"/>
</dbReference>
<dbReference type="InterPro" id="IPR006275">
    <property type="entry name" value="CPSase_lsu"/>
</dbReference>
<dbReference type="PRINTS" id="PR00098">
    <property type="entry name" value="CPSASE"/>
</dbReference>
<gene>
    <name evidence="26" type="primary">CPA2</name>
    <name evidence="26" type="synonym">carB</name>
</gene>
<evidence type="ECO:0000256" key="17">
    <source>
        <dbReference type="ARBA" id="ARBA00047359"/>
    </source>
</evidence>
<keyword evidence="14" id="KW-0665">Pyrimidine biosynthesis</keyword>
<dbReference type="Pfam" id="PF02786">
    <property type="entry name" value="CPSase_L_D2"/>
    <property type="match status" value="2"/>
</dbReference>
<dbReference type="SMART" id="SM00851">
    <property type="entry name" value="MGS"/>
    <property type="match status" value="1"/>
</dbReference>
<dbReference type="InterPro" id="IPR016185">
    <property type="entry name" value="PreATP-grasp_dom_sf"/>
</dbReference>
<evidence type="ECO:0000259" key="25">
    <source>
        <dbReference type="PROSITE" id="PS51855"/>
    </source>
</evidence>
<evidence type="ECO:0000256" key="8">
    <source>
        <dbReference type="ARBA" id="ARBA00022605"/>
    </source>
</evidence>
<sequence length="1121" mass="122272">MPRREDISKVVILGSGPIRIGQAAEFDFSGSQACRALRADGYEVVLINSNPATIQNDPEMADRIYIEPLLPEVVKRIMELEKPDALLAGMGGQTALNIAAALAHDGSLDELGVELIGCNLTAIEEAEDRDLFKKVCEEIDLPVCKAIACDSIEQVLESVDQLGGFPLLIRPAFTLGGLGGGTAYNTGELVEIASQGILHSAIGQVLIEESILGWQEHEYEVMRDDADNAIIVCTMENLDPMGVHTGESVVVAPQQTLSDRDHQVLRDAALKLIRRLNIRGGCNVQFAVEQSTGEYRVIEVNPRVSRSSALASKATGYPIARMAALIAVGYSLDELPNPITGEGTTAAFEPTLDYCVVKIPRWPFDKFRTADRTIGTSMKSTGEVMAIGRGFEEAFLKAWASLEYGQPHPRPLTMADASGGESMDERAFEPLPEALLEDWLRVPSDRRMGALFEAFRRGYTTEDVRDMTGGVTRWFLHRFENMAAIETEIRAAGEIGLNPADVPEEEMRMWKGAGFTDLHIADALAGFPASGFKLLPEGSDEFAVTLRRHQLGVHPVFRMVDSCAAEFAAVTPYYYTTYEGGSASGGIDYVPGLEESLKQRIVVIGSGPIRIGQGIEFDYGCVHAVGAIRDLGHEAIIINNNPETVSTDFDTSDRLYFDPLTLEAVSEILLRERAHGILLQFGGQTAINLALPLSDILTHLSTLGLHLVIEGTSPDAVDEASDRERFEEFAARNGLRMPRGSTATTPDEVRQAAHEIGYPVLIRPSYVLGGRGMEILSNDKQLEAYMEEAFLAPDRPLLIDEYLGNAVELDVDAVCDGEEVLVGAIMEHLEEAGIHSGDSTCFIPPQNIPEHVLAEVEEWTRKIGIELGIRGCYNIQFAIRDEVLHVLEVNPRGSRTFPFVAKATGVPLARIAARLALGEKLSELNVPEPQTDAVCVKAPVFPFIKLRGLDPAPGPEMKSTGEVMGSHARPAAAYLKARLATELPVPVEGGVYITVKDGDKLAIIDEARRLQEIGFTLYATRGTAHVLRDVGELDVKTCYRIAERRSPDALDLMRQGKIHLVINTPRSTGGAVLDGNMMRRLAVELNIPFVTTMAGAHMEVEAIDEAMKGMPEPRLLEIRSL</sequence>
<evidence type="ECO:0000256" key="9">
    <source>
        <dbReference type="ARBA" id="ARBA00022723"/>
    </source>
</evidence>
<evidence type="ECO:0000256" key="16">
    <source>
        <dbReference type="ARBA" id="ARBA00044063"/>
    </source>
</evidence>
<keyword evidence="12 23" id="KW-0067">ATP-binding</keyword>
<dbReference type="PROSITE" id="PS00866">
    <property type="entry name" value="CPSASE_1"/>
    <property type="match status" value="2"/>
</dbReference>
<dbReference type="GO" id="GO:0005737">
    <property type="term" value="C:cytoplasm"/>
    <property type="evidence" value="ECO:0007669"/>
    <property type="project" value="TreeGrafter"/>
</dbReference>
<organism evidence="26">
    <name type="scientific">uncultured marine group II/III euryarchaeote AD1000_108_A02</name>
    <dbReference type="NCBI Taxonomy" id="1457715"/>
    <lineage>
        <taxon>Archaea</taxon>
        <taxon>Methanobacteriati</taxon>
        <taxon>Methanobacteriota</taxon>
        <taxon>environmental samples</taxon>
    </lineage>
</organism>
<evidence type="ECO:0000256" key="15">
    <source>
        <dbReference type="ARBA" id="ARBA00023211"/>
    </source>
</evidence>
<evidence type="ECO:0000256" key="6">
    <source>
        <dbReference type="ARBA" id="ARBA00022571"/>
    </source>
</evidence>
<evidence type="ECO:0000259" key="24">
    <source>
        <dbReference type="PROSITE" id="PS50975"/>
    </source>
</evidence>
<dbReference type="FunFam" id="3.40.50.20:FF:000001">
    <property type="entry name" value="Carbamoyl-phosphate synthase large chain"/>
    <property type="match status" value="2"/>
</dbReference>
<dbReference type="FunFam" id="3.30.470.20:FF:000026">
    <property type="entry name" value="Carbamoyl-phosphate synthase large chain"/>
    <property type="match status" value="1"/>
</dbReference>
<evidence type="ECO:0000256" key="22">
    <source>
        <dbReference type="ARBA" id="ARBA00083945"/>
    </source>
</evidence>
<evidence type="ECO:0000256" key="7">
    <source>
        <dbReference type="ARBA" id="ARBA00022598"/>
    </source>
</evidence>
<dbReference type="InterPro" id="IPR005480">
    <property type="entry name" value="CPSase_lsu_oligo"/>
</dbReference>
<dbReference type="SUPFAM" id="SSF52335">
    <property type="entry name" value="Methylglyoxal synthase-like"/>
    <property type="match status" value="1"/>
</dbReference>
<comment type="catalytic activity">
    <reaction evidence="17">
        <text>hydrogencarbonate + NH4(+) + 2 ATP = carbamoyl phosphate + 2 ADP + phosphate + 2 H(+)</text>
        <dbReference type="Rhea" id="RHEA:18029"/>
        <dbReference type="ChEBI" id="CHEBI:15378"/>
        <dbReference type="ChEBI" id="CHEBI:17544"/>
        <dbReference type="ChEBI" id="CHEBI:28938"/>
        <dbReference type="ChEBI" id="CHEBI:30616"/>
        <dbReference type="ChEBI" id="CHEBI:43474"/>
        <dbReference type="ChEBI" id="CHEBI:58228"/>
        <dbReference type="ChEBI" id="CHEBI:456216"/>
        <dbReference type="EC" id="6.3.4.16"/>
    </reaction>
</comment>
<evidence type="ECO:0000256" key="11">
    <source>
        <dbReference type="ARBA" id="ARBA00022741"/>
    </source>
</evidence>
<dbReference type="PANTHER" id="PTHR11405:SF53">
    <property type="entry name" value="CARBAMOYL-PHOSPHATE SYNTHASE [AMMONIA], MITOCHONDRIAL"/>
    <property type="match status" value="1"/>
</dbReference>
<dbReference type="PANTHER" id="PTHR11405">
    <property type="entry name" value="CARBAMOYLTRANSFERASE FAMILY MEMBER"/>
    <property type="match status" value="1"/>
</dbReference>
<comment type="pathway">
    <text evidence="2">Pyrimidine metabolism; UMP biosynthesis via de novo pathway; (S)-dihydroorotate from bicarbonate: step 1/3.</text>
</comment>
<dbReference type="GO" id="GO:0004087">
    <property type="term" value="F:carbamoyl-phosphate synthase (ammonia) activity"/>
    <property type="evidence" value="ECO:0007669"/>
    <property type="project" value="UniProtKB-EC"/>
</dbReference>
<evidence type="ECO:0000256" key="19">
    <source>
        <dbReference type="ARBA" id="ARBA00057223"/>
    </source>
</evidence>
<keyword evidence="15" id="KW-0464">Manganese</keyword>
<evidence type="ECO:0000256" key="10">
    <source>
        <dbReference type="ARBA" id="ARBA00022737"/>
    </source>
</evidence>
<dbReference type="EC" id="6.3.4.16" evidence="16"/>
<feature type="domain" description="ATP-grasp" evidence="24">
    <location>
        <begin position="133"/>
        <end position="328"/>
    </location>
</feature>
<comment type="catalytic activity">
    <reaction evidence="18">
        <text>hydrogencarbonate + L-glutamine + 2 ATP + H2O = carbamoyl phosphate + L-glutamate + 2 ADP + phosphate + 2 H(+)</text>
        <dbReference type="Rhea" id="RHEA:18633"/>
        <dbReference type="ChEBI" id="CHEBI:15377"/>
        <dbReference type="ChEBI" id="CHEBI:15378"/>
        <dbReference type="ChEBI" id="CHEBI:17544"/>
        <dbReference type="ChEBI" id="CHEBI:29985"/>
        <dbReference type="ChEBI" id="CHEBI:30616"/>
        <dbReference type="ChEBI" id="CHEBI:43474"/>
        <dbReference type="ChEBI" id="CHEBI:58228"/>
        <dbReference type="ChEBI" id="CHEBI:58359"/>
        <dbReference type="ChEBI" id="CHEBI:456216"/>
        <dbReference type="EC" id="6.3.5.5"/>
    </reaction>
</comment>
<dbReference type="Gene3D" id="1.10.1030.10">
    <property type="entry name" value="Carbamoyl-phosphate synthetase, large subunit oligomerisation domain"/>
    <property type="match status" value="1"/>
</dbReference>
<comment type="similarity">
    <text evidence="4">Belongs to the CarB family.</text>
</comment>
<evidence type="ECO:0000256" key="20">
    <source>
        <dbReference type="ARBA" id="ARBA00062056"/>
    </source>
</evidence>
<comment type="function">
    <text evidence="19">Large subunit of the glutamine-dependent carbamoyl phosphate synthetase (CPSase). CPSase catalyzes the formation of carbamoyl phosphate from the ammonia moiety of glutamine, carbonate, and phosphate donated by ATP, constituting the first step of 2 biosynthetic pathways, one leading to arginine and/or urea and the other to pyrimidine nucleotides. The large subunit (synthetase) binds the substrates ammonia (free or transferred from glutamine from the small subunit), hydrogencarbonate and ATP and carries out an ATP-coupled ligase reaction, activating hydrogencarbonate by forming carboxy phosphate which reacts with ammonia to form carbamoyl phosphate.</text>
</comment>
<dbReference type="Gene3D" id="3.40.50.20">
    <property type="match status" value="2"/>
</dbReference>
<dbReference type="SUPFAM" id="SSF48108">
    <property type="entry name" value="Carbamoyl phosphate synthetase, large subunit connection domain"/>
    <property type="match status" value="1"/>
</dbReference>
<dbReference type="InterPro" id="IPR036897">
    <property type="entry name" value="CarbamoylP_synth_lsu_oligo_sf"/>
</dbReference>
<dbReference type="Pfam" id="PF02787">
    <property type="entry name" value="CPSase_L_D3"/>
    <property type="match status" value="1"/>
</dbReference>
<keyword evidence="11 23" id="KW-0547">Nucleotide-binding</keyword>
<dbReference type="Pfam" id="PF02142">
    <property type="entry name" value="MGS"/>
    <property type="match status" value="1"/>
</dbReference>
<evidence type="ECO:0000256" key="5">
    <source>
        <dbReference type="ARBA" id="ARBA00012738"/>
    </source>
</evidence>
<dbReference type="InterPro" id="IPR013815">
    <property type="entry name" value="ATP_grasp_subdomain_1"/>
</dbReference>
<keyword evidence="8" id="KW-0028">Amino-acid biosynthesis</keyword>
<dbReference type="PROSITE" id="PS50975">
    <property type="entry name" value="ATP_GRASP"/>
    <property type="match status" value="2"/>
</dbReference>
<evidence type="ECO:0000256" key="12">
    <source>
        <dbReference type="ARBA" id="ARBA00022840"/>
    </source>
</evidence>
<comment type="pathway">
    <text evidence="3">Amino-acid biosynthesis; L-arginine biosynthesis; carbamoyl phosphate from bicarbonate: step 1/1.</text>
</comment>
<dbReference type="UniPathway" id="UPA00070">
    <property type="reaction ID" value="UER00115"/>
</dbReference>
<comment type="cofactor">
    <cofactor evidence="1">
        <name>Mn(2+)</name>
        <dbReference type="ChEBI" id="CHEBI:29035"/>
    </cofactor>
</comment>
<keyword evidence="7 26" id="KW-0436">Ligase</keyword>
<dbReference type="EC" id="6.3.5.5" evidence="5"/>
<dbReference type="Gene3D" id="3.30.1490.20">
    <property type="entry name" value="ATP-grasp fold, A domain"/>
    <property type="match status" value="1"/>
</dbReference>
<dbReference type="Pfam" id="PF25596">
    <property type="entry name" value="CPSase_L_D1"/>
    <property type="match status" value="2"/>
</dbReference>
<evidence type="ECO:0000256" key="13">
    <source>
        <dbReference type="ARBA" id="ARBA00022842"/>
    </source>
</evidence>
<proteinExistence type="inferred from homology"/>
<dbReference type="CDD" id="cd01424">
    <property type="entry name" value="MGS_CPS_II"/>
    <property type="match status" value="1"/>
</dbReference>
<dbReference type="InterPro" id="IPR011607">
    <property type="entry name" value="MGS-like_dom"/>
</dbReference>
<protein>
    <recommendedName>
        <fullName evidence="21">Carbamoyl phosphate synthase large chain, N-terminal section</fullName>
        <ecNumber evidence="16">6.3.4.16</ecNumber>
        <ecNumber evidence="5">6.3.5.5</ecNumber>
    </recommendedName>
    <alternativeName>
        <fullName evidence="22">Carbamoyl phosphate synthetase ammonia chain</fullName>
    </alternativeName>
</protein>
<dbReference type="PROSITE" id="PS00867">
    <property type="entry name" value="CPSASE_2"/>
    <property type="match status" value="1"/>
</dbReference>
<feature type="domain" description="MGS-like" evidence="25">
    <location>
        <begin position="983"/>
        <end position="1121"/>
    </location>
</feature>
<dbReference type="GO" id="GO:0046872">
    <property type="term" value="F:metal ion binding"/>
    <property type="evidence" value="ECO:0007669"/>
    <property type="project" value="UniProtKB-KW"/>
</dbReference>
<dbReference type="NCBIfam" id="TIGR01369">
    <property type="entry name" value="CPSaseII_lrg"/>
    <property type="match status" value="1"/>
</dbReference>
<dbReference type="GO" id="GO:0006541">
    <property type="term" value="P:glutamine metabolic process"/>
    <property type="evidence" value="ECO:0007669"/>
    <property type="project" value="TreeGrafter"/>
</dbReference>
<keyword evidence="13" id="KW-0460">Magnesium</keyword>
<dbReference type="SMART" id="SM01096">
    <property type="entry name" value="CPSase_L_D3"/>
    <property type="match status" value="1"/>
</dbReference>
<dbReference type="HAMAP" id="MF_01210_B">
    <property type="entry name" value="CPSase_L_chain_B"/>
    <property type="match status" value="1"/>
</dbReference>
<evidence type="ECO:0000256" key="21">
    <source>
        <dbReference type="ARBA" id="ARBA00071108"/>
    </source>
</evidence>
<dbReference type="InterPro" id="IPR036914">
    <property type="entry name" value="MGS-like_dom_sf"/>
</dbReference>
<dbReference type="InterPro" id="IPR005483">
    <property type="entry name" value="CPSase_dom"/>
</dbReference>
<dbReference type="Gene3D" id="3.30.470.20">
    <property type="entry name" value="ATP-grasp fold, B domain"/>
    <property type="match status" value="2"/>
</dbReference>
<name>A0A075FN57_9EURY</name>
<dbReference type="EMBL" id="KF900329">
    <property type="protein sequence ID" value="AIE91152.1"/>
    <property type="molecule type" value="Genomic_DNA"/>
</dbReference>
<dbReference type="SUPFAM" id="SSF56059">
    <property type="entry name" value="Glutathione synthetase ATP-binding domain-like"/>
    <property type="match status" value="2"/>
</dbReference>
<evidence type="ECO:0000256" key="23">
    <source>
        <dbReference type="PROSITE-ProRule" id="PRU00409"/>
    </source>
</evidence>
<dbReference type="GO" id="GO:0044205">
    <property type="term" value="P:'de novo' UMP biosynthetic process"/>
    <property type="evidence" value="ECO:0007669"/>
    <property type="project" value="UniProtKB-UniPathway"/>
</dbReference>
<keyword evidence="10" id="KW-0677">Repeat</keyword>
<comment type="subunit">
    <text evidence="20">Composed of two chains; the small (or glutamine) chain promotes the hydrolysis of glutamine to ammonia, which is used by the large (or ammonia) chain to synthesize carbamoyl phosphate. Tetramer of heterodimers (alpha,beta)4.</text>
</comment>
<accession>A0A075FN57</accession>
<evidence type="ECO:0000256" key="1">
    <source>
        <dbReference type="ARBA" id="ARBA00001936"/>
    </source>
</evidence>
<dbReference type="Gene3D" id="3.40.50.1380">
    <property type="entry name" value="Methylglyoxal synthase-like domain"/>
    <property type="match status" value="1"/>
</dbReference>
<evidence type="ECO:0000256" key="4">
    <source>
        <dbReference type="ARBA" id="ARBA00009799"/>
    </source>
</evidence>
<keyword evidence="6" id="KW-0055">Arginine biosynthesis</keyword>
<keyword evidence="9" id="KW-0479">Metal-binding</keyword>
<evidence type="ECO:0000256" key="14">
    <source>
        <dbReference type="ARBA" id="ARBA00022975"/>
    </source>
</evidence>
<dbReference type="NCBIfam" id="NF009455">
    <property type="entry name" value="PRK12815.1"/>
    <property type="match status" value="1"/>
</dbReference>
<dbReference type="SUPFAM" id="SSF52440">
    <property type="entry name" value="PreATP-grasp domain"/>
    <property type="match status" value="2"/>
</dbReference>
<evidence type="ECO:0000313" key="26">
    <source>
        <dbReference type="EMBL" id="AIE91152.1"/>
    </source>
</evidence>
<evidence type="ECO:0000256" key="3">
    <source>
        <dbReference type="ARBA" id="ARBA00005077"/>
    </source>
</evidence>
<evidence type="ECO:0000256" key="2">
    <source>
        <dbReference type="ARBA" id="ARBA00004812"/>
    </source>
</evidence>
<dbReference type="InterPro" id="IPR058047">
    <property type="entry name" value="CPSase_preATP-grasp"/>
</dbReference>
<dbReference type="PROSITE" id="PS51855">
    <property type="entry name" value="MGS"/>
    <property type="match status" value="1"/>
</dbReference>